<evidence type="ECO:0000313" key="14">
    <source>
        <dbReference type="Proteomes" id="UP000825935"/>
    </source>
</evidence>
<dbReference type="CDD" id="cd12373">
    <property type="entry name" value="RRM_SRSF3_like"/>
    <property type="match status" value="1"/>
</dbReference>
<dbReference type="GO" id="GO:0005634">
    <property type="term" value="C:nucleus"/>
    <property type="evidence" value="ECO:0007669"/>
    <property type="project" value="UniProtKB-SubCell"/>
</dbReference>
<dbReference type="GO" id="GO:0003723">
    <property type="term" value="F:RNA binding"/>
    <property type="evidence" value="ECO:0007669"/>
    <property type="project" value="UniProtKB-UniRule"/>
</dbReference>
<feature type="compositionally biased region" description="Basic residues" evidence="10">
    <location>
        <begin position="123"/>
        <end position="132"/>
    </location>
</feature>
<dbReference type="InterPro" id="IPR000504">
    <property type="entry name" value="RRM_dom"/>
</dbReference>
<evidence type="ECO:0000256" key="3">
    <source>
        <dbReference type="ARBA" id="ARBA00022723"/>
    </source>
</evidence>
<dbReference type="SMART" id="SM00343">
    <property type="entry name" value="ZnF_C2HC"/>
    <property type="match status" value="1"/>
</dbReference>
<name>A0A8T2Q8Y2_CERRI</name>
<dbReference type="InterPro" id="IPR012677">
    <property type="entry name" value="Nucleotide-bd_a/b_plait_sf"/>
</dbReference>
<evidence type="ECO:0000313" key="13">
    <source>
        <dbReference type="EMBL" id="KAH7280088.1"/>
    </source>
</evidence>
<organism evidence="13 14">
    <name type="scientific">Ceratopteris richardii</name>
    <name type="common">Triangle waterfern</name>
    <dbReference type="NCBI Taxonomy" id="49495"/>
    <lineage>
        <taxon>Eukaryota</taxon>
        <taxon>Viridiplantae</taxon>
        <taxon>Streptophyta</taxon>
        <taxon>Embryophyta</taxon>
        <taxon>Tracheophyta</taxon>
        <taxon>Polypodiopsida</taxon>
        <taxon>Polypodiidae</taxon>
        <taxon>Polypodiales</taxon>
        <taxon>Pteridineae</taxon>
        <taxon>Pteridaceae</taxon>
        <taxon>Parkerioideae</taxon>
        <taxon>Ceratopteris</taxon>
    </lineage>
</organism>
<dbReference type="Pfam" id="PF00076">
    <property type="entry name" value="RRM_1"/>
    <property type="match status" value="1"/>
</dbReference>
<feature type="region of interest" description="Disordered" evidence="10">
    <location>
        <begin position="111"/>
        <end position="206"/>
    </location>
</feature>
<keyword evidence="7" id="KW-0539">Nucleus</keyword>
<dbReference type="GO" id="GO:0008270">
    <property type="term" value="F:zinc ion binding"/>
    <property type="evidence" value="ECO:0007669"/>
    <property type="project" value="UniProtKB-KW"/>
</dbReference>
<proteinExistence type="predicted"/>
<keyword evidence="3" id="KW-0479">Metal-binding</keyword>
<evidence type="ECO:0000256" key="2">
    <source>
        <dbReference type="ARBA" id="ARBA00022664"/>
    </source>
</evidence>
<evidence type="ECO:0000256" key="7">
    <source>
        <dbReference type="ARBA" id="ARBA00023242"/>
    </source>
</evidence>
<dbReference type="OrthoDB" id="5970at2759"/>
<dbReference type="GO" id="GO:0000398">
    <property type="term" value="P:mRNA splicing, via spliceosome"/>
    <property type="evidence" value="ECO:0007669"/>
    <property type="project" value="UniProtKB-ARBA"/>
</dbReference>
<dbReference type="InterPro" id="IPR035979">
    <property type="entry name" value="RBD_domain_sf"/>
</dbReference>
<feature type="domain" description="RRM" evidence="11">
    <location>
        <begin position="2"/>
        <end position="71"/>
    </location>
</feature>
<gene>
    <name evidence="13" type="ORF">KP509_37G052000</name>
</gene>
<keyword evidence="5" id="KW-0862">Zinc</keyword>
<keyword evidence="2" id="KW-0507">mRNA processing</keyword>
<dbReference type="OMA" id="VERSHGM"/>
<dbReference type="SMART" id="SM00360">
    <property type="entry name" value="RRM"/>
    <property type="match status" value="1"/>
</dbReference>
<keyword evidence="6" id="KW-0508">mRNA splicing</keyword>
<dbReference type="AlphaFoldDB" id="A0A8T2Q8Y2"/>
<evidence type="ECO:0000256" key="5">
    <source>
        <dbReference type="ARBA" id="ARBA00022833"/>
    </source>
</evidence>
<reference evidence="13" key="1">
    <citation type="submission" date="2021-08" db="EMBL/GenBank/DDBJ databases">
        <title>WGS assembly of Ceratopteris richardii.</title>
        <authorList>
            <person name="Marchant D.B."/>
            <person name="Chen G."/>
            <person name="Jenkins J."/>
            <person name="Shu S."/>
            <person name="Leebens-Mack J."/>
            <person name="Grimwood J."/>
            <person name="Schmutz J."/>
            <person name="Soltis P."/>
            <person name="Soltis D."/>
            <person name="Chen Z.-H."/>
        </authorList>
    </citation>
    <scope>NUCLEOTIDE SEQUENCE</scope>
    <source>
        <strain evidence="13">Whitten #5841</strain>
        <tissue evidence="13">Leaf</tissue>
    </source>
</reference>
<dbReference type="Gene3D" id="4.10.60.10">
    <property type="entry name" value="Zinc finger, CCHC-type"/>
    <property type="match status" value="1"/>
</dbReference>
<comment type="caution">
    <text evidence="13">The sequence shown here is derived from an EMBL/GenBank/DDBJ whole genome shotgun (WGS) entry which is preliminary data.</text>
</comment>
<accession>A0A8T2Q8Y2</accession>
<dbReference type="Pfam" id="PF00098">
    <property type="entry name" value="zf-CCHC"/>
    <property type="match status" value="1"/>
</dbReference>
<dbReference type="Proteomes" id="UP000825935">
    <property type="component" value="Chromosome 37"/>
</dbReference>
<dbReference type="PROSITE" id="PS50102">
    <property type="entry name" value="RRM"/>
    <property type="match status" value="1"/>
</dbReference>
<dbReference type="PANTHER" id="PTHR23147">
    <property type="entry name" value="SERINE/ARGININE RICH SPLICING FACTOR"/>
    <property type="match status" value="1"/>
</dbReference>
<feature type="compositionally biased region" description="Low complexity" evidence="10">
    <location>
        <begin position="133"/>
        <end position="142"/>
    </location>
</feature>
<evidence type="ECO:0000256" key="4">
    <source>
        <dbReference type="ARBA" id="ARBA00022771"/>
    </source>
</evidence>
<evidence type="ECO:0000256" key="10">
    <source>
        <dbReference type="SAM" id="MobiDB-lite"/>
    </source>
</evidence>
<protein>
    <submittedName>
        <fullName evidence="13">Uncharacterized protein</fullName>
    </submittedName>
</protein>
<dbReference type="FunFam" id="3.30.70.330:FF:000214">
    <property type="entry name" value="Serine/arginine-rich splicing factor 7"/>
    <property type="match status" value="1"/>
</dbReference>
<dbReference type="PROSITE" id="PS50158">
    <property type="entry name" value="ZF_CCHC"/>
    <property type="match status" value="1"/>
</dbReference>
<evidence type="ECO:0000259" key="12">
    <source>
        <dbReference type="PROSITE" id="PS50158"/>
    </source>
</evidence>
<dbReference type="Gene3D" id="3.30.70.330">
    <property type="match status" value="1"/>
</dbReference>
<evidence type="ECO:0000256" key="8">
    <source>
        <dbReference type="PROSITE-ProRule" id="PRU00047"/>
    </source>
</evidence>
<dbReference type="InterPro" id="IPR036875">
    <property type="entry name" value="Znf_CCHC_sf"/>
</dbReference>
<evidence type="ECO:0000256" key="6">
    <source>
        <dbReference type="ARBA" id="ARBA00023187"/>
    </source>
</evidence>
<evidence type="ECO:0000259" key="11">
    <source>
        <dbReference type="PROSITE" id="PS50102"/>
    </source>
</evidence>
<sequence length="206" mass="22620">MSRVYVGNVDPRATERDLEDEFRMYGVLRSVWVARKPPGFAFVEFEDRRDASDAIRGLNGKNGWRVELSRGGGGPRTGGGGGGGGGGRGGDDMKCYECGESGHFARECRLRIGPGGLGSGMRARSRSPRYRRSPSYGRSGISPRRKSPAGYGYGRSRSPVRKRAYSPVRERSLSQSPPPRRSSYRSSPPANGSPLQERRYERSISN</sequence>
<keyword evidence="4 8" id="KW-0863">Zinc-finger</keyword>
<dbReference type="SUPFAM" id="SSF54928">
    <property type="entry name" value="RNA-binding domain, RBD"/>
    <property type="match status" value="1"/>
</dbReference>
<keyword evidence="14" id="KW-1185">Reference proteome</keyword>
<dbReference type="EMBL" id="CM035442">
    <property type="protein sequence ID" value="KAH7280088.1"/>
    <property type="molecule type" value="Genomic_DNA"/>
</dbReference>
<evidence type="ECO:0000256" key="1">
    <source>
        <dbReference type="ARBA" id="ARBA00004123"/>
    </source>
</evidence>
<evidence type="ECO:0000256" key="9">
    <source>
        <dbReference type="PROSITE-ProRule" id="PRU00176"/>
    </source>
</evidence>
<feature type="compositionally biased region" description="Gly residues" evidence="10">
    <location>
        <begin position="70"/>
        <end position="88"/>
    </location>
</feature>
<dbReference type="InterPro" id="IPR001878">
    <property type="entry name" value="Znf_CCHC"/>
</dbReference>
<comment type="subcellular location">
    <subcellularLocation>
        <location evidence="1">Nucleus</location>
    </subcellularLocation>
</comment>
<feature type="domain" description="CCHC-type" evidence="12">
    <location>
        <begin position="94"/>
        <end position="109"/>
    </location>
</feature>
<dbReference type="SUPFAM" id="SSF57756">
    <property type="entry name" value="Retrovirus zinc finger-like domains"/>
    <property type="match status" value="1"/>
</dbReference>
<keyword evidence="9" id="KW-0694">RNA-binding</keyword>
<feature type="region of interest" description="Disordered" evidence="10">
    <location>
        <begin position="66"/>
        <end position="88"/>
    </location>
</feature>
<dbReference type="InterPro" id="IPR050907">
    <property type="entry name" value="SRSF"/>
</dbReference>
<feature type="compositionally biased region" description="Basic and acidic residues" evidence="10">
    <location>
        <begin position="196"/>
        <end position="206"/>
    </location>
</feature>